<evidence type="ECO:0000256" key="3">
    <source>
        <dbReference type="ARBA" id="ARBA00023157"/>
    </source>
</evidence>
<dbReference type="InterPro" id="IPR007110">
    <property type="entry name" value="Ig-like_dom"/>
</dbReference>
<dbReference type="Ensembl" id="ENSPKIT00000035822.1">
    <property type="protein sequence ID" value="ENSPKIP00000018980.1"/>
    <property type="gene ID" value="ENSPKIG00000004331.1"/>
</dbReference>
<proteinExistence type="inferred from homology"/>
<feature type="domain" description="Ig-like" evidence="8">
    <location>
        <begin position="136"/>
        <end position="228"/>
    </location>
</feature>
<sequence length="354" mass="40315">MVCVAEFFWSIFNFKKQCEVETFYNWNNKYMIGMVNSLYIDWPYSILLTLDFMAFILQLCWILHLFINRCYVDDKVSKVAWLNRSNIIFAGEDKWSLDPRVDLVTKGQLEYSLRIQKVDVYDEGPYTCSIQTKQQPKTSQVYLIVQVPANIYKVSEDIIINEGSNVTLSCLASGRPDPTITWRLLNPSAEPLDGEEYLDISGILRTQAGKYECKASNDVATPDVKYVNVVVNYPPFIKEAKSSETQVGRLGVLQCDASAVPKPEFDWYRDDKRLINTHGINIQIFGSRTLLVVSNVTEDDYGNYTCVATNKLGNHNASLFLYRPGTGRDINCSACLTQSLWLLLASIICLLFKC</sequence>
<evidence type="ECO:0000256" key="2">
    <source>
        <dbReference type="ARBA" id="ARBA00022737"/>
    </source>
</evidence>
<keyword evidence="4" id="KW-0325">Glycoprotein</keyword>
<keyword evidence="3" id="KW-1015">Disulfide bond</keyword>
<evidence type="ECO:0000256" key="4">
    <source>
        <dbReference type="ARBA" id="ARBA00023180"/>
    </source>
</evidence>
<protein>
    <submittedName>
        <fullName evidence="9">Limbic system associated membrane protein</fullName>
    </submittedName>
</protein>
<keyword evidence="7" id="KW-0472">Membrane</keyword>
<dbReference type="Gene3D" id="2.60.40.10">
    <property type="entry name" value="Immunoglobulins"/>
    <property type="match status" value="3"/>
</dbReference>
<keyword evidence="10" id="KW-1185">Reference proteome</keyword>
<dbReference type="PANTHER" id="PTHR42757">
    <property type="entry name" value="IGLON FAMILY OF IMMUNOGLOBULIN SUPERFAMILY-RELATED"/>
    <property type="match status" value="1"/>
</dbReference>
<keyword evidence="7" id="KW-0812">Transmembrane</keyword>
<evidence type="ECO:0000256" key="6">
    <source>
        <dbReference type="ARBA" id="ARBA00037995"/>
    </source>
</evidence>
<reference evidence="9" key="2">
    <citation type="submission" date="2025-09" db="UniProtKB">
        <authorList>
            <consortium name="Ensembl"/>
        </authorList>
    </citation>
    <scope>IDENTIFICATION</scope>
</reference>
<feature type="transmembrane region" description="Helical" evidence="7">
    <location>
        <begin position="44"/>
        <end position="67"/>
    </location>
</feature>
<dbReference type="PANTHER" id="PTHR42757:SF22">
    <property type="entry name" value="LIMBIC SYSTEM-ASSOCIATED MEMBRANE PROTEIN"/>
    <property type="match status" value="1"/>
</dbReference>
<dbReference type="FunFam" id="2.60.40.10:FF:000305">
    <property type="entry name" value="neurotrimin isoform X2"/>
    <property type="match status" value="1"/>
</dbReference>
<dbReference type="SUPFAM" id="SSF48726">
    <property type="entry name" value="Immunoglobulin"/>
    <property type="match status" value="3"/>
</dbReference>
<dbReference type="SMART" id="SM00409">
    <property type="entry name" value="IG"/>
    <property type="match status" value="3"/>
</dbReference>
<keyword evidence="2" id="KW-0677">Repeat</keyword>
<dbReference type="InterPro" id="IPR013783">
    <property type="entry name" value="Ig-like_fold"/>
</dbReference>
<evidence type="ECO:0000256" key="7">
    <source>
        <dbReference type="SAM" id="Phobius"/>
    </source>
</evidence>
<keyword evidence="1" id="KW-0732">Signal</keyword>
<comment type="similarity">
    <text evidence="6">Belongs to the immunoglobulin superfamily. IgLON family.</text>
</comment>
<evidence type="ECO:0000313" key="10">
    <source>
        <dbReference type="Proteomes" id="UP000261540"/>
    </source>
</evidence>
<dbReference type="InterPro" id="IPR003599">
    <property type="entry name" value="Ig_sub"/>
</dbReference>
<dbReference type="InterPro" id="IPR003598">
    <property type="entry name" value="Ig_sub2"/>
</dbReference>
<dbReference type="PROSITE" id="PS50835">
    <property type="entry name" value="IG_LIKE"/>
    <property type="match status" value="3"/>
</dbReference>
<feature type="domain" description="Ig-like" evidence="8">
    <location>
        <begin position="70"/>
        <end position="131"/>
    </location>
</feature>
<dbReference type="FunFam" id="2.60.40.10:FF:000013">
    <property type="entry name" value="cell adhesion molecule 1 isoform X1"/>
    <property type="match status" value="1"/>
</dbReference>
<name>A0A3B3RM99_9TELE</name>
<evidence type="ECO:0000313" key="9">
    <source>
        <dbReference type="Ensembl" id="ENSPKIP00000018980.1"/>
    </source>
</evidence>
<dbReference type="Pfam" id="PF07679">
    <property type="entry name" value="I-set"/>
    <property type="match status" value="1"/>
</dbReference>
<reference evidence="9" key="1">
    <citation type="submission" date="2025-08" db="UniProtKB">
        <authorList>
            <consortium name="Ensembl"/>
        </authorList>
    </citation>
    <scope>IDENTIFICATION</scope>
</reference>
<dbReference type="GeneTree" id="ENSGT00940000158516"/>
<dbReference type="AlphaFoldDB" id="A0A3B3RM99"/>
<dbReference type="InterPro" id="IPR050876">
    <property type="entry name" value="IgLON_domain"/>
</dbReference>
<dbReference type="Pfam" id="PF13927">
    <property type="entry name" value="Ig_3"/>
    <property type="match status" value="1"/>
</dbReference>
<dbReference type="SMART" id="SM00408">
    <property type="entry name" value="IGc2"/>
    <property type="match status" value="2"/>
</dbReference>
<accession>A0A3B3RM99</accession>
<dbReference type="InterPro" id="IPR036179">
    <property type="entry name" value="Ig-like_dom_sf"/>
</dbReference>
<dbReference type="Proteomes" id="UP000261540">
    <property type="component" value="Unplaced"/>
</dbReference>
<feature type="domain" description="Ig-like" evidence="8">
    <location>
        <begin position="234"/>
        <end position="322"/>
    </location>
</feature>
<evidence type="ECO:0000259" key="8">
    <source>
        <dbReference type="PROSITE" id="PS50835"/>
    </source>
</evidence>
<keyword evidence="7" id="KW-1133">Transmembrane helix</keyword>
<dbReference type="InterPro" id="IPR013098">
    <property type="entry name" value="Ig_I-set"/>
</dbReference>
<organism evidence="9 10">
    <name type="scientific">Paramormyrops kingsleyae</name>
    <dbReference type="NCBI Taxonomy" id="1676925"/>
    <lineage>
        <taxon>Eukaryota</taxon>
        <taxon>Metazoa</taxon>
        <taxon>Chordata</taxon>
        <taxon>Craniata</taxon>
        <taxon>Vertebrata</taxon>
        <taxon>Euteleostomi</taxon>
        <taxon>Actinopterygii</taxon>
        <taxon>Neopterygii</taxon>
        <taxon>Teleostei</taxon>
        <taxon>Osteoglossocephala</taxon>
        <taxon>Osteoglossomorpha</taxon>
        <taxon>Osteoglossiformes</taxon>
        <taxon>Mormyridae</taxon>
        <taxon>Paramormyrops</taxon>
    </lineage>
</organism>
<evidence type="ECO:0000256" key="1">
    <source>
        <dbReference type="ARBA" id="ARBA00022729"/>
    </source>
</evidence>
<evidence type="ECO:0000256" key="5">
    <source>
        <dbReference type="ARBA" id="ARBA00023319"/>
    </source>
</evidence>
<keyword evidence="5" id="KW-0393">Immunoglobulin domain</keyword>